<feature type="domain" description="Phospholipase A2 inhibitor N-terminal" evidence="8">
    <location>
        <begin position="21"/>
        <end position="100"/>
    </location>
</feature>
<reference evidence="10" key="1">
    <citation type="submission" date="2025-08" db="UniProtKB">
        <authorList>
            <consortium name="RefSeq"/>
        </authorList>
    </citation>
    <scope>IDENTIFICATION</scope>
    <source>
        <tissue evidence="10">Blood</tissue>
    </source>
</reference>
<comment type="similarity">
    <text evidence="2">Belongs to the CNF-like-inhibitor family.</text>
</comment>
<sequence>MQFLLCCCLIAALLATGTCLKCEVCNGLGTTCRGAMRTCSVGEDTCVVEHVEILQSKQLFQLLGRQLLKTVIIPLSEVNLGNGMRVRMRRVCCTGASCRTASPPALPPPDVIPNGLQCPGCMGLYSTECQEQPVACMGSQNKCIETAGNITNYGVHLDVALKGCANEVVCEYLKPGFMNFGGSSVWLTKASCTTAP</sequence>
<feature type="chain" id="PRO_5041692689" evidence="6">
    <location>
        <begin position="20"/>
        <end position="196"/>
    </location>
</feature>
<dbReference type="GeneID" id="129342978"/>
<evidence type="ECO:0000256" key="3">
    <source>
        <dbReference type="ARBA" id="ARBA00022525"/>
    </source>
</evidence>
<dbReference type="Pfam" id="PF02988">
    <property type="entry name" value="PLA2_inh"/>
    <property type="match status" value="1"/>
</dbReference>
<dbReference type="CDD" id="cd23572">
    <property type="entry name" value="TFP_LU_ECD_PINLYP_rpt2"/>
    <property type="match status" value="1"/>
</dbReference>
<dbReference type="InterPro" id="IPR045860">
    <property type="entry name" value="Snake_toxin-like_sf"/>
</dbReference>
<feature type="domain" description="UPAR/Ly6" evidence="7">
    <location>
        <begin position="114"/>
        <end position="174"/>
    </location>
</feature>
<organism evidence="9 10">
    <name type="scientific">Eublepharis macularius</name>
    <name type="common">Leopard gecko</name>
    <name type="synonym">Cyrtodactylus macularius</name>
    <dbReference type="NCBI Taxonomy" id="481883"/>
    <lineage>
        <taxon>Eukaryota</taxon>
        <taxon>Metazoa</taxon>
        <taxon>Chordata</taxon>
        <taxon>Craniata</taxon>
        <taxon>Vertebrata</taxon>
        <taxon>Euteleostomi</taxon>
        <taxon>Lepidosauria</taxon>
        <taxon>Squamata</taxon>
        <taxon>Bifurcata</taxon>
        <taxon>Gekkota</taxon>
        <taxon>Eublepharidae</taxon>
        <taxon>Eublepharinae</taxon>
        <taxon>Eublepharis</taxon>
    </lineage>
</organism>
<evidence type="ECO:0000256" key="4">
    <source>
        <dbReference type="ARBA" id="ARBA00023005"/>
    </source>
</evidence>
<keyword evidence="9" id="KW-1185">Reference proteome</keyword>
<keyword evidence="4 10" id="KW-0593">Phospholipase A2 inhibitor</keyword>
<dbReference type="PANTHER" id="PTHR20914">
    <property type="entry name" value="LY6/PLAUR DOMAIN-CONTAINING PROTEIN 8"/>
    <property type="match status" value="1"/>
</dbReference>
<name>A0AA97KF11_EUBMA</name>
<comment type="subcellular location">
    <subcellularLocation>
        <location evidence="1">Secreted</location>
    </subcellularLocation>
</comment>
<dbReference type="InterPro" id="IPR050918">
    <property type="entry name" value="CNF-like_PLA2_Inhibitor"/>
</dbReference>
<evidence type="ECO:0000259" key="8">
    <source>
        <dbReference type="Pfam" id="PF02988"/>
    </source>
</evidence>
<dbReference type="PANTHER" id="PTHR20914:SF30">
    <property type="entry name" value="LY6_PLAUR DOMAIN CONTAINING 9"/>
    <property type="match status" value="1"/>
</dbReference>
<keyword evidence="6" id="KW-0732">Signal</keyword>
<proteinExistence type="inferred from homology"/>
<dbReference type="RefSeq" id="XP_054854910.1">
    <property type="nucleotide sequence ID" value="XM_054998935.1"/>
</dbReference>
<dbReference type="Proteomes" id="UP001190640">
    <property type="component" value="Chromosome 15"/>
</dbReference>
<dbReference type="AlphaFoldDB" id="A0AA97KF11"/>
<keyword evidence="3" id="KW-0964">Secreted</keyword>
<evidence type="ECO:0000259" key="7">
    <source>
        <dbReference type="Pfam" id="PF00021"/>
    </source>
</evidence>
<dbReference type="GO" id="GO:0005576">
    <property type="term" value="C:extracellular region"/>
    <property type="evidence" value="ECO:0007669"/>
    <property type="project" value="UniProtKB-SubCell"/>
</dbReference>
<dbReference type="KEGG" id="emc:129342978"/>
<evidence type="ECO:0000313" key="10">
    <source>
        <dbReference type="RefSeq" id="XP_054854910.1"/>
    </source>
</evidence>
<accession>A0AA97KF11</accession>
<dbReference type="SUPFAM" id="SSF57302">
    <property type="entry name" value="Snake toxin-like"/>
    <property type="match status" value="2"/>
</dbReference>
<evidence type="ECO:0000313" key="9">
    <source>
        <dbReference type="Proteomes" id="UP001190640"/>
    </source>
</evidence>
<dbReference type="Gene3D" id="2.10.60.10">
    <property type="entry name" value="CD59"/>
    <property type="match status" value="1"/>
</dbReference>
<evidence type="ECO:0000256" key="1">
    <source>
        <dbReference type="ARBA" id="ARBA00004613"/>
    </source>
</evidence>
<dbReference type="GO" id="GO:0019834">
    <property type="term" value="F:phospholipase A2 inhibitor activity"/>
    <property type="evidence" value="ECO:0007669"/>
    <property type="project" value="UniProtKB-KW"/>
</dbReference>
<evidence type="ECO:0000256" key="5">
    <source>
        <dbReference type="ARBA" id="ARBA00023157"/>
    </source>
</evidence>
<evidence type="ECO:0000256" key="2">
    <source>
        <dbReference type="ARBA" id="ARBA00006570"/>
    </source>
</evidence>
<dbReference type="InterPro" id="IPR004126">
    <property type="entry name" value="PLipase_A2_inh_N"/>
</dbReference>
<dbReference type="InterPro" id="IPR016054">
    <property type="entry name" value="LY6_UPA_recep-like"/>
</dbReference>
<keyword evidence="5" id="KW-1015">Disulfide bond</keyword>
<feature type="signal peptide" evidence="6">
    <location>
        <begin position="1"/>
        <end position="19"/>
    </location>
</feature>
<dbReference type="Pfam" id="PF00021">
    <property type="entry name" value="UPAR_LY6"/>
    <property type="match status" value="1"/>
</dbReference>
<gene>
    <name evidence="10" type="primary">LOC129342978</name>
</gene>
<evidence type="ECO:0000256" key="6">
    <source>
        <dbReference type="SAM" id="SignalP"/>
    </source>
</evidence>
<protein>
    <submittedName>
        <fullName evidence="10">Phospholipase A2 inhibitor NAI-like</fullName>
    </submittedName>
</protein>